<dbReference type="AlphaFoldDB" id="A0A378JIE2"/>
<proteinExistence type="predicted"/>
<evidence type="ECO:0000313" key="2">
    <source>
        <dbReference type="Proteomes" id="UP000254794"/>
    </source>
</evidence>
<dbReference type="EMBL" id="UGOD01000001">
    <property type="protein sequence ID" value="STX50438.1"/>
    <property type="molecule type" value="Genomic_DNA"/>
</dbReference>
<protein>
    <submittedName>
        <fullName evidence="1">Uncharacterized protein</fullName>
    </submittedName>
</protein>
<dbReference type="OrthoDB" id="5636353at2"/>
<sequence>MKNLELLVVEDNQRNGMRVCLKPRVPEVLTPTLINQICDLQKMLIDRYLSSPWDGYYYVIWYYHKNHGKSGRGLDFNFIWNALRQHKDNDFESYICNVFDLLFLNNVGLGLPVINCSITDRAITGISQEFFILNQINFMQADSTNSIAQVYLNDIAKNLVFPKYVYEKNLFYIFNHYDFNSMRKLISQFKSEIPDKNKLEQIRLTFNKMKDNTIKEIYNIAVNKTKLLARLASIQNKYAGLSPISSRQKIYS</sequence>
<dbReference type="Proteomes" id="UP000254794">
    <property type="component" value="Unassembled WGS sequence"/>
</dbReference>
<reference evidence="1 2" key="1">
    <citation type="submission" date="2018-06" db="EMBL/GenBank/DDBJ databases">
        <authorList>
            <consortium name="Pathogen Informatics"/>
            <person name="Doyle S."/>
        </authorList>
    </citation>
    <scope>NUCLEOTIDE SEQUENCE [LARGE SCALE GENOMIC DNA]</scope>
    <source>
        <strain evidence="1 2">NCTC13316</strain>
    </source>
</reference>
<organism evidence="1 2">
    <name type="scientific">Legionella busanensis</name>
    <dbReference type="NCBI Taxonomy" id="190655"/>
    <lineage>
        <taxon>Bacteria</taxon>
        <taxon>Pseudomonadati</taxon>
        <taxon>Pseudomonadota</taxon>
        <taxon>Gammaproteobacteria</taxon>
        <taxon>Legionellales</taxon>
        <taxon>Legionellaceae</taxon>
        <taxon>Legionella</taxon>
    </lineage>
</organism>
<name>A0A378JIE2_9GAMM</name>
<keyword evidence="2" id="KW-1185">Reference proteome</keyword>
<evidence type="ECO:0000313" key="1">
    <source>
        <dbReference type="EMBL" id="STX50438.1"/>
    </source>
</evidence>
<accession>A0A378JIE2</accession>
<gene>
    <name evidence="1" type="ORF">NCTC13316_00519</name>
</gene>
<dbReference type="RefSeq" id="WP_115330157.1">
    <property type="nucleotide sequence ID" value="NZ_CAAAHP010000004.1"/>
</dbReference>